<keyword evidence="2" id="KW-0285">Flavoprotein</keyword>
<evidence type="ECO:0000256" key="7">
    <source>
        <dbReference type="ARBA" id="ARBA00023027"/>
    </source>
</evidence>
<keyword evidence="3" id="KW-0288">FMN</keyword>
<organism evidence="15">
    <name type="scientific">Phaeodactylum tricornutum</name>
    <name type="common">Diatom</name>
    <dbReference type="NCBI Taxonomy" id="2850"/>
    <lineage>
        <taxon>Eukaryota</taxon>
        <taxon>Sar</taxon>
        <taxon>Stramenopiles</taxon>
        <taxon>Ochrophyta</taxon>
        <taxon>Bacillariophyta</taxon>
        <taxon>Bacillariophyceae</taxon>
        <taxon>Bacillariophycidae</taxon>
        <taxon>Naviculales</taxon>
        <taxon>Phaeodactylaceae</taxon>
        <taxon>Phaeodactylum</taxon>
    </lineage>
</organism>
<evidence type="ECO:0000256" key="8">
    <source>
        <dbReference type="ARBA" id="ARBA00038313"/>
    </source>
</evidence>
<dbReference type="Pfam" id="PF01207">
    <property type="entry name" value="Dus"/>
    <property type="match status" value="1"/>
</dbReference>
<comment type="catalytic activity">
    <reaction evidence="10">
        <text>5,6-dihydrouridine(17) in tRNA + NAD(+) = uridine(17) in tRNA + NADH + H(+)</text>
        <dbReference type="Rhea" id="RHEA:53372"/>
        <dbReference type="Rhea" id="RHEA-COMP:13541"/>
        <dbReference type="Rhea" id="RHEA-COMP:13542"/>
        <dbReference type="ChEBI" id="CHEBI:15378"/>
        <dbReference type="ChEBI" id="CHEBI:57540"/>
        <dbReference type="ChEBI" id="CHEBI:57945"/>
        <dbReference type="ChEBI" id="CHEBI:65315"/>
        <dbReference type="ChEBI" id="CHEBI:74443"/>
        <dbReference type="EC" id="1.3.1.88"/>
    </reaction>
    <physiologicalReaction direction="right-to-left" evidence="10">
        <dbReference type="Rhea" id="RHEA:53374"/>
    </physiologicalReaction>
</comment>
<evidence type="ECO:0000313" key="15">
    <source>
        <dbReference type="EMBL" id="CAG9285613.1"/>
    </source>
</evidence>
<dbReference type="InterPro" id="IPR018517">
    <property type="entry name" value="tRNA_hU_synthase_CS"/>
</dbReference>
<dbReference type="Gene3D" id="3.20.20.70">
    <property type="entry name" value="Aldolase class I"/>
    <property type="match status" value="1"/>
</dbReference>
<name>A0A8J9SYS6_PHATR</name>
<reference evidence="15" key="1">
    <citation type="submission" date="2022-02" db="EMBL/GenBank/DDBJ databases">
        <authorList>
            <person name="Giguere J D."/>
        </authorList>
    </citation>
    <scope>NUCLEOTIDE SEQUENCE</scope>
    <source>
        <strain evidence="15">CCAP 1055/1</strain>
    </source>
</reference>
<evidence type="ECO:0000256" key="4">
    <source>
        <dbReference type="ARBA" id="ARBA00022694"/>
    </source>
</evidence>
<evidence type="ECO:0000256" key="13">
    <source>
        <dbReference type="ARBA" id="ARBA00049467"/>
    </source>
</evidence>
<dbReference type="PANTHER" id="PTHR11082:SF5">
    <property type="entry name" value="TRNA-DIHYDROURIDINE(16_17) SYNTHASE [NAD(P)(+)]-LIKE"/>
    <property type="match status" value="1"/>
</dbReference>
<feature type="domain" description="DUS-like FMN-binding" evidence="14">
    <location>
        <begin position="3"/>
        <end position="233"/>
    </location>
</feature>
<comment type="catalytic activity">
    <reaction evidence="12">
        <text>5,6-dihydrouridine(16) in tRNA + NAD(+) = uridine(16) in tRNA + NADH + H(+)</text>
        <dbReference type="Rhea" id="RHEA:53380"/>
        <dbReference type="Rhea" id="RHEA-COMP:13543"/>
        <dbReference type="Rhea" id="RHEA-COMP:13544"/>
        <dbReference type="ChEBI" id="CHEBI:15378"/>
        <dbReference type="ChEBI" id="CHEBI:57540"/>
        <dbReference type="ChEBI" id="CHEBI:57945"/>
        <dbReference type="ChEBI" id="CHEBI:65315"/>
        <dbReference type="ChEBI" id="CHEBI:74443"/>
        <dbReference type="EC" id="1.3.1.88"/>
    </reaction>
    <physiologicalReaction direction="right-to-left" evidence="12">
        <dbReference type="Rhea" id="RHEA:53382"/>
    </physiologicalReaction>
</comment>
<dbReference type="AlphaFoldDB" id="A0A8J9SYS6"/>
<comment type="catalytic activity">
    <reaction evidence="13">
        <text>5,6-dihydrouridine(17) in tRNA + NADP(+) = uridine(17) in tRNA + NADPH + H(+)</text>
        <dbReference type="Rhea" id="RHEA:53368"/>
        <dbReference type="Rhea" id="RHEA-COMP:13541"/>
        <dbReference type="Rhea" id="RHEA-COMP:13542"/>
        <dbReference type="ChEBI" id="CHEBI:15378"/>
        <dbReference type="ChEBI" id="CHEBI:57783"/>
        <dbReference type="ChEBI" id="CHEBI:58349"/>
        <dbReference type="ChEBI" id="CHEBI:65315"/>
        <dbReference type="ChEBI" id="CHEBI:74443"/>
        <dbReference type="EC" id="1.3.1.88"/>
    </reaction>
    <physiologicalReaction direction="right-to-left" evidence="13">
        <dbReference type="Rhea" id="RHEA:53370"/>
    </physiologicalReaction>
</comment>
<evidence type="ECO:0000256" key="6">
    <source>
        <dbReference type="ARBA" id="ARBA00023002"/>
    </source>
</evidence>
<evidence type="ECO:0000256" key="9">
    <source>
        <dbReference type="ARBA" id="ARBA00038890"/>
    </source>
</evidence>
<comment type="cofactor">
    <cofactor evidence="1">
        <name>FMN</name>
        <dbReference type="ChEBI" id="CHEBI:58210"/>
    </cofactor>
</comment>
<evidence type="ECO:0000256" key="5">
    <source>
        <dbReference type="ARBA" id="ARBA00022857"/>
    </source>
</evidence>
<evidence type="ECO:0000256" key="3">
    <source>
        <dbReference type="ARBA" id="ARBA00022643"/>
    </source>
</evidence>
<evidence type="ECO:0000256" key="11">
    <source>
        <dbReference type="ARBA" id="ARBA00047652"/>
    </source>
</evidence>
<dbReference type="PROSITE" id="PS01136">
    <property type="entry name" value="UPF0034"/>
    <property type="match status" value="1"/>
</dbReference>
<protein>
    <recommendedName>
        <fullName evidence="9">tRNA-dihydrouridine(16/17) synthase [NAD(P)(+)]</fullName>
        <ecNumber evidence="9">1.3.1.88</ecNumber>
    </recommendedName>
</protein>
<evidence type="ECO:0000256" key="2">
    <source>
        <dbReference type="ARBA" id="ARBA00022630"/>
    </source>
</evidence>
<evidence type="ECO:0000256" key="12">
    <source>
        <dbReference type="ARBA" id="ARBA00048934"/>
    </source>
</evidence>
<dbReference type="EC" id="1.3.1.88" evidence="9"/>
<feature type="non-terminal residue" evidence="15">
    <location>
        <position position="233"/>
    </location>
</feature>
<accession>A0A8J9SYS6</accession>
<gene>
    <name evidence="15" type="ORF">PTTT1_LOCUS29628</name>
</gene>
<keyword evidence="7" id="KW-0520">NAD</keyword>
<dbReference type="EMBL" id="OU594961">
    <property type="protein sequence ID" value="CAG9285613.1"/>
    <property type="molecule type" value="Genomic_DNA"/>
</dbReference>
<feature type="non-terminal residue" evidence="15">
    <location>
        <position position="1"/>
    </location>
</feature>
<dbReference type="InterPro" id="IPR035587">
    <property type="entry name" value="DUS-like_FMN-bd"/>
</dbReference>
<dbReference type="InterPro" id="IPR013785">
    <property type="entry name" value="Aldolase_TIM"/>
</dbReference>
<proteinExistence type="inferred from homology"/>
<dbReference type="SUPFAM" id="SSF51395">
    <property type="entry name" value="FMN-linked oxidoreductases"/>
    <property type="match status" value="1"/>
</dbReference>
<dbReference type="Proteomes" id="UP000836788">
    <property type="component" value="Chromosome 20"/>
</dbReference>
<evidence type="ECO:0000259" key="14">
    <source>
        <dbReference type="Pfam" id="PF01207"/>
    </source>
</evidence>
<dbReference type="PANTHER" id="PTHR11082">
    <property type="entry name" value="TRNA-DIHYDROURIDINE SYNTHASE"/>
    <property type="match status" value="1"/>
</dbReference>
<dbReference type="GO" id="GO:0050660">
    <property type="term" value="F:flavin adenine dinucleotide binding"/>
    <property type="evidence" value="ECO:0007669"/>
    <property type="project" value="InterPro"/>
</dbReference>
<dbReference type="GO" id="GO:0017150">
    <property type="term" value="F:tRNA dihydrouridine synthase activity"/>
    <property type="evidence" value="ECO:0007669"/>
    <property type="project" value="InterPro"/>
</dbReference>
<evidence type="ECO:0000256" key="1">
    <source>
        <dbReference type="ARBA" id="ARBA00001917"/>
    </source>
</evidence>
<comment type="catalytic activity">
    <reaction evidence="11">
        <text>5,6-dihydrouridine(16) in tRNA + NADP(+) = uridine(16) in tRNA + NADPH + H(+)</text>
        <dbReference type="Rhea" id="RHEA:53376"/>
        <dbReference type="Rhea" id="RHEA-COMP:13543"/>
        <dbReference type="Rhea" id="RHEA-COMP:13544"/>
        <dbReference type="ChEBI" id="CHEBI:15378"/>
        <dbReference type="ChEBI" id="CHEBI:57783"/>
        <dbReference type="ChEBI" id="CHEBI:58349"/>
        <dbReference type="ChEBI" id="CHEBI:65315"/>
        <dbReference type="ChEBI" id="CHEBI:74443"/>
        <dbReference type="EC" id="1.3.1.88"/>
    </reaction>
    <physiologicalReaction direction="right-to-left" evidence="11">
        <dbReference type="Rhea" id="RHEA:53378"/>
    </physiologicalReaction>
</comment>
<comment type="similarity">
    <text evidence="8">Belongs to the Dus family. Dus1 subfamily.</text>
</comment>
<keyword evidence="5" id="KW-0521">NADP</keyword>
<keyword evidence="6" id="KW-0560">Oxidoreductase</keyword>
<sequence>YVLAPMVDQSDLPFRLLCRSYGTNLCFTPMIHARLFTTNVEYRRKFTLQYGPPQDRPLIAQICGGDVQAVVACALAMQPYCDGIDINCGCPQNIAKRGNYGAFLLEQEDVLLPLVHTLLQHLSVPLSVKVRLLPAETRQASLEASLRLYTKLVDAGVHLLTIHGRTRHHKGPLTGAADWDAIRVVVDRLGQRIPIFANGGVASLRDAQACLATTHADGVMSSEALLEYPALFA</sequence>
<dbReference type="CDD" id="cd02801">
    <property type="entry name" value="DUS_like_FMN"/>
    <property type="match status" value="1"/>
</dbReference>
<keyword evidence="4" id="KW-0819">tRNA processing</keyword>
<evidence type="ECO:0000256" key="10">
    <source>
        <dbReference type="ARBA" id="ARBA00047287"/>
    </source>
</evidence>